<evidence type="ECO:0000259" key="7">
    <source>
        <dbReference type="Pfam" id="PF08281"/>
    </source>
</evidence>
<dbReference type="SUPFAM" id="SSF88659">
    <property type="entry name" value="Sigma3 and sigma4 domains of RNA polymerase sigma factors"/>
    <property type="match status" value="1"/>
</dbReference>
<evidence type="ECO:0000313" key="8">
    <source>
        <dbReference type="EMBL" id="SHK94316.1"/>
    </source>
</evidence>
<accession>A0A1M6WL22</accession>
<comment type="similarity">
    <text evidence="1">Belongs to the sigma-70 factor family. ECF subfamily.</text>
</comment>
<dbReference type="NCBIfam" id="TIGR02937">
    <property type="entry name" value="sigma70-ECF"/>
    <property type="match status" value="1"/>
</dbReference>
<keyword evidence="2" id="KW-0805">Transcription regulation</keyword>
<dbReference type="InterPro" id="IPR013325">
    <property type="entry name" value="RNA_pol_sigma_r2"/>
</dbReference>
<keyword evidence="5" id="KW-0804">Transcription</keyword>
<name>A0A1M6WL22_XYLRU</name>
<keyword evidence="4" id="KW-0238">DNA-binding</keyword>
<proteinExistence type="inferred from homology"/>
<dbReference type="InterPro" id="IPR036388">
    <property type="entry name" value="WH-like_DNA-bd_sf"/>
</dbReference>
<feature type="domain" description="RNA polymerase sigma-70 region 2" evidence="6">
    <location>
        <begin position="13"/>
        <end position="74"/>
    </location>
</feature>
<dbReference type="PANTHER" id="PTHR43133:SF8">
    <property type="entry name" value="RNA POLYMERASE SIGMA FACTOR HI_1459-RELATED"/>
    <property type="match status" value="1"/>
</dbReference>
<dbReference type="Pfam" id="PF08281">
    <property type="entry name" value="Sigma70_r4_2"/>
    <property type="match status" value="1"/>
</dbReference>
<dbReference type="InterPro" id="IPR007627">
    <property type="entry name" value="RNA_pol_sigma70_r2"/>
</dbReference>
<dbReference type="InterPro" id="IPR013324">
    <property type="entry name" value="RNA_pol_sigma_r3/r4-like"/>
</dbReference>
<dbReference type="SUPFAM" id="SSF88946">
    <property type="entry name" value="Sigma2 domain of RNA polymerase sigma factors"/>
    <property type="match status" value="1"/>
</dbReference>
<dbReference type="GO" id="GO:0003677">
    <property type="term" value="F:DNA binding"/>
    <property type="evidence" value="ECO:0007669"/>
    <property type="project" value="UniProtKB-KW"/>
</dbReference>
<dbReference type="RefSeq" id="WP_073209595.1">
    <property type="nucleotide sequence ID" value="NZ_FRBD01000017.1"/>
</dbReference>
<dbReference type="InterPro" id="IPR013249">
    <property type="entry name" value="RNA_pol_sigma70_r4_t2"/>
</dbReference>
<dbReference type="AlphaFoldDB" id="A0A1M6WL22"/>
<feature type="domain" description="RNA polymerase sigma factor 70 region 4 type 2" evidence="7">
    <location>
        <begin position="102"/>
        <end position="152"/>
    </location>
</feature>
<dbReference type="Pfam" id="PF04542">
    <property type="entry name" value="Sigma70_r2"/>
    <property type="match status" value="1"/>
</dbReference>
<evidence type="ECO:0000256" key="5">
    <source>
        <dbReference type="ARBA" id="ARBA00023163"/>
    </source>
</evidence>
<gene>
    <name evidence="8" type="ORF">SAMN05216463_11721</name>
</gene>
<sequence length="164" mass="19020">MEKSAFEQMARTWREKALSVSIHYGAGKAEAEDIAQDVMLRLWQMHDELDRYNSVEAIVALMSRRLLHNHQRRKPAEALSEAITVSLTASPHEELVTKENEEWLTARLQQLPTTQRTLLYLRQVERRSHEEIATLLGIEPTSVSTLLARARHTLLEEIKQRNKQ</sequence>
<evidence type="ECO:0000256" key="4">
    <source>
        <dbReference type="ARBA" id="ARBA00023125"/>
    </source>
</evidence>
<dbReference type="InterPro" id="IPR014284">
    <property type="entry name" value="RNA_pol_sigma-70_dom"/>
</dbReference>
<evidence type="ECO:0000256" key="3">
    <source>
        <dbReference type="ARBA" id="ARBA00023082"/>
    </source>
</evidence>
<protein>
    <submittedName>
        <fullName evidence="8">RNA polymerase sigma-70 factor, ECF subfamily</fullName>
    </submittedName>
</protein>
<dbReference type="OrthoDB" id="1072074at2"/>
<evidence type="ECO:0000256" key="1">
    <source>
        <dbReference type="ARBA" id="ARBA00010641"/>
    </source>
</evidence>
<dbReference type="InterPro" id="IPR039425">
    <property type="entry name" value="RNA_pol_sigma-70-like"/>
</dbReference>
<organism evidence="8 9">
    <name type="scientific">Xylanibacter ruminicola</name>
    <name type="common">Prevotella ruminicola</name>
    <dbReference type="NCBI Taxonomy" id="839"/>
    <lineage>
        <taxon>Bacteria</taxon>
        <taxon>Pseudomonadati</taxon>
        <taxon>Bacteroidota</taxon>
        <taxon>Bacteroidia</taxon>
        <taxon>Bacteroidales</taxon>
        <taxon>Prevotellaceae</taxon>
        <taxon>Xylanibacter</taxon>
    </lineage>
</organism>
<dbReference type="GO" id="GO:0006352">
    <property type="term" value="P:DNA-templated transcription initiation"/>
    <property type="evidence" value="ECO:0007669"/>
    <property type="project" value="InterPro"/>
</dbReference>
<dbReference type="Gene3D" id="1.10.1740.10">
    <property type="match status" value="1"/>
</dbReference>
<evidence type="ECO:0000256" key="2">
    <source>
        <dbReference type="ARBA" id="ARBA00023015"/>
    </source>
</evidence>
<evidence type="ECO:0000313" key="9">
    <source>
        <dbReference type="Proteomes" id="UP000184130"/>
    </source>
</evidence>
<evidence type="ECO:0000259" key="6">
    <source>
        <dbReference type="Pfam" id="PF04542"/>
    </source>
</evidence>
<keyword evidence="3" id="KW-0731">Sigma factor</keyword>
<dbReference type="EMBL" id="FRBD01000017">
    <property type="protein sequence ID" value="SHK94316.1"/>
    <property type="molecule type" value="Genomic_DNA"/>
</dbReference>
<dbReference type="Gene3D" id="1.10.10.10">
    <property type="entry name" value="Winged helix-like DNA-binding domain superfamily/Winged helix DNA-binding domain"/>
    <property type="match status" value="1"/>
</dbReference>
<dbReference type="Proteomes" id="UP000184130">
    <property type="component" value="Unassembled WGS sequence"/>
</dbReference>
<dbReference type="PANTHER" id="PTHR43133">
    <property type="entry name" value="RNA POLYMERASE ECF-TYPE SIGMA FACTO"/>
    <property type="match status" value="1"/>
</dbReference>
<reference evidence="8 9" key="1">
    <citation type="submission" date="2016-11" db="EMBL/GenBank/DDBJ databases">
        <authorList>
            <person name="Jaros S."/>
            <person name="Januszkiewicz K."/>
            <person name="Wedrychowicz H."/>
        </authorList>
    </citation>
    <scope>NUCLEOTIDE SEQUENCE [LARGE SCALE GENOMIC DNA]</scope>
    <source>
        <strain evidence="8 9">KHT3</strain>
    </source>
</reference>
<dbReference type="GO" id="GO:0016987">
    <property type="term" value="F:sigma factor activity"/>
    <property type="evidence" value="ECO:0007669"/>
    <property type="project" value="UniProtKB-KW"/>
</dbReference>